<dbReference type="AlphaFoldDB" id="A0A4R6YRT7"/>
<dbReference type="PANTHER" id="PTHR43135">
    <property type="entry name" value="ALPHA-D-RIBOSE 1-METHYLPHOSPHONATE 5-TRIPHOSPHATE DIPHOSPHATASE"/>
    <property type="match status" value="1"/>
</dbReference>
<feature type="chain" id="PRO_5020830390" evidence="1">
    <location>
        <begin position="22"/>
        <end position="434"/>
    </location>
</feature>
<dbReference type="Pfam" id="PF01979">
    <property type="entry name" value="Amidohydro_1"/>
    <property type="match status" value="1"/>
</dbReference>
<evidence type="ECO:0000313" key="4">
    <source>
        <dbReference type="Proteomes" id="UP000295293"/>
    </source>
</evidence>
<gene>
    <name evidence="3" type="ORF">DFR29_112120</name>
</gene>
<dbReference type="InterPro" id="IPR006680">
    <property type="entry name" value="Amidohydro-rel"/>
</dbReference>
<dbReference type="Gene3D" id="3.30.110.90">
    <property type="entry name" value="Amidohydrolase"/>
    <property type="match status" value="1"/>
</dbReference>
<reference evidence="3 4" key="1">
    <citation type="submission" date="2019-03" db="EMBL/GenBank/DDBJ databases">
        <title>Genomic Encyclopedia of Type Strains, Phase IV (KMG-IV): sequencing the most valuable type-strain genomes for metagenomic binning, comparative biology and taxonomic classification.</title>
        <authorList>
            <person name="Goeker M."/>
        </authorList>
    </citation>
    <scope>NUCLEOTIDE SEQUENCE [LARGE SCALE GENOMIC DNA]</scope>
    <source>
        <strain evidence="3 4">DSM 21667</strain>
    </source>
</reference>
<evidence type="ECO:0000256" key="1">
    <source>
        <dbReference type="SAM" id="SignalP"/>
    </source>
</evidence>
<keyword evidence="3" id="KW-0378">Hydrolase</keyword>
<dbReference type="Proteomes" id="UP000295293">
    <property type="component" value="Unassembled WGS sequence"/>
</dbReference>
<dbReference type="Gene3D" id="3.40.50.10910">
    <property type="entry name" value="Amidohydrolase"/>
    <property type="match status" value="1"/>
</dbReference>
<dbReference type="SUPFAM" id="SSF51556">
    <property type="entry name" value="Metallo-dependent hydrolases"/>
    <property type="match status" value="1"/>
</dbReference>
<protein>
    <submittedName>
        <fullName evidence="3">Imidazolonepropionase-like amidohydrolase</fullName>
    </submittedName>
</protein>
<dbReference type="EMBL" id="SNZH01000012">
    <property type="protein sequence ID" value="TDR40806.1"/>
    <property type="molecule type" value="Genomic_DNA"/>
</dbReference>
<organism evidence="3 4">
    <name type="scientific">Tahibacter aquaticus</name>
    <dbReference type="NCBI Taxonomy" id="520092"/>
    <lineage>
        <taxon>Bacteria</taxon>
        <taxon>Pseudomonadati</taxon>
        <taxon>Pseudomonadota</taxon>
        <taxon>Gammaproteobacteria</taxon>
        <taxon>Lysobacterales</taxon>
        <taxon>Rhodanobacteraceae</taxon>
        <taxon>Tahibacter</taxon>
    </lineage>
</organism>
<feature type="domain" description="Amidohydrolase-related" evidence="2">
    <location>
        <begin position="78"/>
        <end position="429"/>
    </location>
</feature>
<dbReference type="Gene3D" id="1.20.58.520">
    <property type="entry name" value="Amidohydrolase"/>
    <property type="match status" value="1"/>
</dbReference>
<proteinExistence type="predicted"/>
<evidence type="ECO:0000313" key="3">
    <source>
        <dbReference type="EMBL" id="TDR40806.1"/>
    </source>
</evidence>
<dbReference type="InterPro" id="IPR051781">
    <property type="entry name" value="Metallo-dep_Hydrolase"/>
</dbReference>
<keyword evidence="4" id="KW-1185">Reference proteome</keyword>
<dbReference type="InterPro" id="IPR032466">
    <property type="entry name" value="Metal_Hydrolase"/>
</dbReference>
<comment type="caution">
    <text evidence="3">The sequence shown here is derived from an EMBL/GenBank/DDBJ whole genome shotgun (WGS) entry which is preliminary data.</text>
</comment>
<sequence length="434" mass="46471">MKGLMACFVLLLAALPAPALAEEWLELTGFQLIDGSGAVARPVQSMLVRDGRIVAIDGQGSRPAAGARWTRIDLAGTWVMPGLIDTHVHVSNFADPRKGERILRAALRGGVTAVRDLAGDTRSLGELERAIAVREWLGPDLVYSALFGGPDVFRNDPTSTMSPGRVPGQAPWGRQIDAGTDLRLAVAQARGTGAKNLKVYADLDARQVRAILREARAQGMQTTAHATVFPARPGDLVKAGVGSLAHAPYLIWEAVDTVPDDYSQRTKAPWDKVPADHPRLLALYRDMAERGVFLDATLYIYKSMKDFAPGRLETAWTDAALAWGAQATRLARAAGVRVTTGTDWFESRDEGGLPNTHAELALLVELAGFTPQQAIVAATRDGAAALGLDDQGSVEVGKLANLIVLDADPLADIHNTTRLRMTIKRGEPVAATGF</sequence>
<dbReference type="GO" id="GO:0016810">
    <property type="term" value="F:hydrolase activity, acting on carbon-nitrogen (but not peptide) bonds"/>
    <property type="evidence" value="ECO:0007669"/>
    <property type="project" value="InterPro"/>
</dbReference>
<dbReference type="RefSeq" id="WP_133820173.1">
    <property type="nucleotide sequence ID" value="NZ_SNZH01000012.1"/>
</dbReference>
<name>A0A4R6YRT7_9GAMM</name>
<dbReference type="SUPFAM" id="SSF51338">
    <property type="entry name" value="Composite domain of metallo-dependent hydrolases"/>
    <property type="match status" value="1"/>
</dbReference>
<dbReference type="InterPro" id="IPR011059">
    <property type="entry name" value="Metal-dep_hydrolase_composite"/>
</dbReference>
<dbReference type="Gene3D" id="2.30.40.10">
    <property type="entry name" value="Urease, subunit C, domain 1"/>
    <property type="match status" value="1"/>
</dbReference>
<dbReference type="OrthoDB" id="9807210at2"/>
<dbReference type="PANTHER" id="PTHR43135:SF3">
    <property type="entry name" value="ALPHA-D-RIBOSE 1-METHYLPHOSPHONATE 5-TRIPHOSPHATE DIPHOSPHATASE"/>
    <property type="match status" value="1"/>
</dbReference>
<feature type="signal peptide" evidence="1">
    <location>
        <begin position="1"/>
        <end position="21"/>
    </location>
</feature>
<keyword evidence="1" id="KW-0732">Signal</keyword>
<evidence type="ECO:0000259" key="2">
    <source>
        <dbReference type="Pfam" id="PF01979"/>
    </source>
</evidence>
<accession>A0A4R6YRT7</accession>